<dbReference type="AlphaFoldDB" id="A0A2P7S2B4"/>
<name>A0A2P7S2B4_9HYPH</name>
<dbReference type="PANTHER" id="PTHR43883">
    <property type="entry name" value="SLR0207 PROTEIN"/>
    <property type="match status" value="1"/>
</dbReference>
<keyword evidence="2" id="KW-1185">Reference proteome</keyword>
<dbReference type="SUPFAM" id="SSF56112">
    <property type="entry name" value="Protein kinase-like (PK-like)"/>
    <property type="match status" value="1"/>
</dbReference>
<protein>
    <recommendedName>
        <fullName evidence="3">Aminoglycoside phosphotransferase domain-containing protein</fullName>
    </recommendedName>
</protein>
<dbReference type="InterPro" id="IPR052732">
    <property type="entry name" value="Cell-binding_unc_protein"/>
</dbReference>
<gene>
    <name evidence="1" type="ORF">C7I85_23880</name>
</gene>
<accession>A0A2P7S2B4</accession>
<comment type="caution">
    <text evidence="1">The sequence shown here is derived from an EMBL/GenBank/DDBJ whole genome shotgun (WGS) entry which is preliminary data.</text>
</comment>
<evidence type="ECO:0000313" key="2">
    <source>
        <dbReference type="Proteomes" id="UP000240653"/>
    </source>
</evidence>
<dbReference type="OrthoDB" id="9810277at2"/>
<dbReference type="RefSeq" id="WP_106726526.1">
    <property type="nucleotide sequence ID" value="NZ_PXYL01000017.1"/>
</dbReference>
<organism evidence="1 2">
    <name type="scientific">Pseudaminobacter soli</name>
    <name type="common">ex Li et al. 2025</name>
    <dbReference type="NCBI Taxonomy" id="1295366"/>
    <lineage>
        <taxon>Bacteria</taxon>
        <taxon>Pseudomonadati</taxon>
        <taxon>Pseudomonadota</taxon>
        <taxon>Alphaproteobacteria</taxon>
        <taxon>Hyphomicrobiales</taxon>
        <taxon>Phyllobacteriaceae</taxon>
        <taxon>Pseudaminobacter</taxon>
    </lineage>
</organism>
<dbReference type="Proteomes" id="UP000240653">
    <property type="component" value="Unassembled WGS sequence"/>
</dbReference>
<evidence type="ECO:0000313" key="1">
    <source>
        <dbReference type="EMBL" id="PSJ56608.1"/>
    </source>
</evidence>
<reference evidence="1 2" key="1">
    <citation type="submission" date="2018-03" db="EMBL/GenBank/DDBJ databases">
        <title>The draft genome of Mesorhizobium soli JCM 19897.</title>
        <authorList>
            <person name="Li L."/>
            <person name="Liu L."/>
            <person name="Liang L."/>
            <person name="Wang T."/>
            <person name="Zhang X."/>
        </authorList>
    </citation>
    <scope>NUCLEOTIDE SEQUENCE [LARGE SCALE GENOMIC DNA]</scope>
    <source>
        <strain evidence="1 2">JCM 19897</strain>
    </source>
</reference>
<dbReference type="PANTHER" id="PTHR43883:SF1">
    <property type="entry name" value="GLUCONOKINASE"/>
    <property type="match status" value="1"/>
</dbReference>
<dbReference type="EMBL" id="PXYL01000017">
    <property type="protein sequence ID" value="PSJ56608.1"/>
    <property type="molecule type" value="Genomic_DNA"/>
</dbReference>
<proteinExistence type="predicted"/>
<evidence type="ECO:0008006" key="3">
    <source>
        <dbReference type="Google" id="ProtNLM"/>
    </source>
</evidence>
<sequence>MTHLAEKVKFLSDPSSYGGATRRVEARETHMSWVFLTDSRVYKLKKPVRYPFLDFSSLPRRFYFCREELKLNSRLAENTYLAVVALRCDETGHMSLSGAGHIIDWLVEMRRLPASDMLDARIRHGSATRHEIERVGDRLVDFYARCPRELGAGETYVRYLAGEQLINRRILGRPELGLPGLGQSALDKVDHALEQLGPAIEERVRRGTIVEGHGDLRPEHICLTDPPQIIDCLEFNHTMRIVDPYDEVNYLGIECDVLGATWIRPLLRRMLERGIGNAPDAPLLALYGGFRALLRARLCVAHLLEHPVRHGEKWHPLAIRYVAAADAQCLNLPSPAGRRSNRAYGDV</sequence>
<dbReference type="InterPro" id="IPR011009">
    <property type="entry name" value="Kinase-like_dom_sf"/>
</dbReference>